<name>A0A2I5KM53_STRSU</name>
<reference evidence="1 2" key="1">
    <citation type="submission" date="2017-11" db="EMBL/GenBank/DDBJ databases">
        <title>Genome analysis of Streptococcus suis serotype chz stain ah681.</title>
        <authorList>
            <person name="Pan Z."/>
            <person name="Zhang Y."/>
            <person name="Ma J."/>
            <person name="Lu P."/>
            <person name="Zhu Y."/>
            <person name="Zhong X."/>
            <person name="Dong W."/>
            <person name="Lu C."/>
            <person name="Yao H."/>
        </authorList>
    </citation>
    <scope>NUCLEOTIDE SEQUENCE [LARGE SCALE GENOMIC DNA]</scope>
    <source>
        <strain evidence="1 2">AH681</strain>
    </source>
</reference>
<organism evidence="1 2">
    <name type="scientific">Streptococcus suis</name>
    <dbReference type="NCBI Taxonomy" id="1307"/>
    <lineage>
        <taxon>Bacteria</taxon>
        <taxon>Bacillati</taxon>
        <taxon>Bacillota</taxon>
        <taxon>Bacilli</taxon>
        <taxon>Lactobacillales</taxon>
        <taxon>Streptococcaceae</taxon>
        <taxon>Streptococcus</taxon>
    </lineage>
</organism>
<evidence type="ECO:0000313" key="1">
    <source>
        <dbReference type="EMBL" id="AUA18441.1"/>
    </source>
</evidence>
<sequence length="78" mass="7369">MYVSGVKTSGVKVSNVGSFGILDGAGGSSLNGVGLKVTVSSFGGVAGTGFSFSGVTSLRGGGGVTVGALTLVLNANQT</sequence>
<evidence type="ECO:0000313" key="2">
    <source>
        <dbReference type="Proteomes" id="UP000231863"/>
    </source>
</evidence>
<dbReference type="EMBL" id="CP025043">
    <property type="protein sequence ID" value="AUA18441.1"/>
    <property type="molecule type" value="Genomic_DNA"/>
</dbReference>
<proteinExistence type="predicted"/>
<protein>
    <submittedName>
        <fullName evidence="1">Uncharacterized protein</fullName>
    </submittedName>
</protein>
<dbReference type="AlphaFoldDB" id="A0A2I5KM53"/>
<gene>
    <name evidence="1" type="ORF">CWI26_02485</name>
</gene>
<accession>A0A2I5KM53</accession>
<dbReference type="Proteomes" id="UP000231863">
    <property type="component" value="Chromosome"/>
</dbReference>